<dbReference type="Proteomes" id="UP000765509">
    <property type="component" value="Unassembled WGS sequence"/>
</dbReference>
<dbReference type="InterPro" id="IPR013126">
    <property type="entry name" value="Hsp_70_fam"/>
</dbReference>
<evidence type="ECO:0000256" key="2">
    <source>
        <dbReference type="ARBA" id="ARBA00022840"/>
    </source>
</evidence>
<proteinExistence type="predicted"/>
<evidence type="ECO:0000256" key="1">
    <source>
        <dbReference type="ARBA" id="ARBA00022741"/>
    </source>
</evidence>
<dbReference type="InterPro" id="IPR018181">
    <property type="entry name" value="Heat_shock_70_CS"/>
</dbReference>
<dbReference type="PROSITE" id="PS00329">
    <property type="entry name" value="HSP70_2"/>
    <property type="match status" value="1"/>
</dbReference>
<feature type="region of interest" description="Disordered" evidence="3">
    <location>
        <begin position="1"/>
        <end position="35"/>
    </location>
</feature>
<gene>
    <name evidence="4" type="ORF">O181_011693</name>
</gene>
<dbReference type="EMBL" id="AVOT02002934">
    <property type="protein sequence ID" value="MBW0471978.1"/>
    <property type="molecule type" value="Genomic_DNA"/>
</dbReference>
<dbReference type="PRINTS" id="PR00301">
    <property type="entry name" value="HEATSHOCK70"/>
</dbReference>
<feature type="compositionally biased region" description="Polar residues" evidence="3">
    <location>
        <begin position="535"/>
        <end position="544"/>
    </location>
</feature>
<dbReference type="PANTHER" id="PTHR45639">
    <property type="entry name" value="HSC70CB, ISOFORM G-RELATED"/>
    <property type="match status" value="1"/>
</dbReference>
<keyword evidence="5" id="KW-1185">Reference proteome</keyword>
<dbReference type="GO" id="GO:0005634">
    <property type="term" value="C:nucleus"/>
    <property type="evidence" value="ECO:0007669"/>
    <property type="project" value="TreeGrafter"/>
</dbReference>
<comment type="caution">
    <text evidence="4">The sequence shown here is derived from an EMBL/GenBank/DDBJ whole genome shotgun (WGS) entry which is preliminary data.</text>
</comment>
<feature type="compositionally biased region" description="Low complexity" evidence="3">
    <location>
        <begin position="9"/>
        <end position="27"/>
    </location>
</feature>
<reference evidence="4" key="1">
    <citation type="submission" date="2021-03" db="EMBL/GenBank/DDBJ databases">
        <title>Draft genome sequence of rust myrtle Austropuccinia psidii MF-1, a brazilian biotype.</title>
        <authorList>
            <person name="Quecine M.C."/>
            <person name="Pachon D.M.R."/>
            <person name="Bonatelli M.L."/>
            <person name="Correr F.H."/>
            <person name="Franceschini L.M."/>
            <person name="Leite T.F."/>
            <person name="Margarido G.R.A."/>
            <person name="Almeida C.A."/>
            <person name="Ferrarezi J.A."/>
            <person name="Labate C.A."/>
        </authorList>
    </citation>
    <scope>NUCLEOTIDE SEQUENCE</scope>
    <source>
        <strain evidence="4">MF-1</strain>
    </source>
</reference>
<dbReference type="PANTHER" id="PTHR45639:SF32">
    <property type="entry name" value="HEAT SHOCK PROTEIN PDR13"/>
    <property type="match status" value="1"/>
</dbReference>
<evidence type="ECO:0000256" key="3">
    <source>
        <dbReference type="SAM" id="MobiDB-lite"/>
    </source>
</evidence>
<dbReference type="GO" id="GO:0005524">
    <property type="term" value="F:ATP binding"/>
    <property type="evidence" value="ECO:0007669"/>
    <property type="project" value="UniProtKB-KW"/>
</dbReference>
<dbReference type="Gene3D" id="3.30.30.30">
    <property type="match status" value="1"/>
</dbReference>
<dbReference type="FunFam" id="3.90.640.10:FF:000021">
    <property type="entry name" value="Heat shock protein 14"/>
    <property type="match status" value="1"/>
</dbReference>
<keyword evidence="2" id="KW-0067">ATP-binding</keyword>
<dbReference type="GO" id="GO:0140662">
    <property type="term" value="F:ATP-dependent protein folding chaperone"/>
    <property type="evidence" value="ECO:0007669"/>
    <property type="project" value="InterPro"/>
</dbReference>
<evidence type="ECO:0000313" key="4">
    <source>
        <dbReference type="EMBL" id="MBW0471978.1"/>
    </source>
</evidence>
<dbReference type="SUPFAM" id="SSF53067">
    <property type="entry name" value="Actin-like ATPase domain"/>
    <property type="match status" value="2"/>
</dbReference>
<accession>A0A9Q3BVC4</accession>
<keyword evidence="1" id="KW-0547">Nucleotide-binding</keyword>
<protein>
    <submittedName>
        <fullName evidence="4">Uncharacterized protein</fullName>
    </submittedName>
</protein>
<dbReference type="InterPro" id="IPR043129">
    <property type="entry name" value="ATPase_NBD"/>
</dbReference>
<name>A0A9Q3BVC4_9BASI</name>
<dbReference type="OrthoDB" id="29851at2759"/>
<dbReference type="Gene3D" id="3.30.420.40">
    <property type="match status" value="2"/>
</dbReference>
<dbReference type="Gene3D" id="3.90.640.10">
    <property type="entry name" value="Actin, Chain A, domain 4"/>
    <property type="match status" value="1"/>
</dbReference>
<feature type="compositionally biased region" description="Acidic residues" evidence="3">
    <location>
        <begin position="546"/>
        <end position="557"/>
    </location>
</feature>
<feature type="region of interest" description="Disordered" evidence="3">
    <location>
        <begin position="535"/>
        <end position="558"/>
    </location>
</feature>
<organism evidence="4 5">
    <name type="scientific">Austropuccinia psidii MF-1</name>
    <dbReference type="NCBI Taxonomy" id="1389203"/>
    <lineage>
        <taxon>Eukaryota</taxon>
        <taxon>Fungi</taxon>
        <taxon>Dikarya</taxon>
        <taxon>Basidiomycota</taxon>
        <taxon>Pucciniomycotina</taxon>
        <taxon>Pucciniomycetes</taxon>
        <taxon>Pucciniales</taxon>
        <taxon>Sphaerophragmiaceae</taxon>
        <taxon>Austropuccinia</taxon>
    </lineage>
</organism>
<evidence type="ECO:0000313" key="5">
    <source>
        <dbReference type="Proteomes" id="UP000765509"/>
    </source>
</evidence>
<dbReference type="GO" id="GO:0005829">
    <property type="term" value="C:cytosol"/>
    <property type="evidence" value="ECO:0007669"/>
    <property type="project" value="TreeGrafter"/>
</dbReference>
<sequence length="616" mass="66534">MPPKRNQKKSQTASKTTSKAPSKVSTPQVPGTPLEVLPPKPLGTAIVGINFGQTSSSLAIINKDGTADCLANDDGERQIPSVISFSGSQTYVGNPARLQLVRNQANTIVGFRNLLGKSFDQVKSIKPLYNSGSIVNKDGQPAFLIRSESDDAAANAPTEQLWTVADITKKYLETLFKYAEDFIGRKADAAVLAIPDWFTPQQTDILRSIVEDQLGVKILQFITEASASSIASDPANSRLNKPAPDANLLVLDVGGSSSTATILSRRNGLVLPLATSTDLTIGGNCFEDIIMEYFVKEFNKKNKTNLDLSDQKNHKSAIKLRLATEITKKTLSASNSANCSVDSLYDGYDFSGSINRMRCDLLLSKYFAQICKLVADTVAKSGLNKEEIDNAILAGGSTKLPAIKEQLIYALHPNLKIECPIEPDEIIAIGCALQADLIIKRYPLQSPQFSSEFQPSLGPTCLKTQCLSKPLGLLFPSDNPDAPAVFEGKRFITLLPAMTPLPVKKVFNFPVLKPGKATTLPIDLWQGEPHVMLADSSTLPNGQQAADEEDEDEDEEPERVFMIKPSFSIAHVDLPNVKEGGSAQLVLTIEGNKGTLAISSIAKGVETHTEATFTLS</sequence>
<dbReference type="Pfam" id="PF00012">
    <property type="entry name" value="HSP70"/>
    <property type="match status" value="1"/>
</dbReference>
<dbReference type="AlphaFoldDB" id="A0A9Q3BVC4"/>